<feature type="domain" description="WDR19 first beta-propeller" evidence="8">
    <location>
        <begin position="19"/>
        <end position="328"/>
    </location>
</feature>
<dbReference type="Pfam" id="PF23389">
    <property type="entry name" value="Beta-prop_WDR19_1st"/>
    <property type="match status" value="1"/>
</dbReference>
<feature type="domain" description="IF140/IFT172/WDR19 TPR" evidence="9">
    <location>
        <begin position="815"/>
        <end position="1067"/>
    </location>
</feature>
<dbReference type="Gene3D" id="2.130.10.10">
    <property type="entry name" value="YVTN repeat-like/Quinoprotein amine dehydrogenase"/>
    <property type="match status" value="3"/>
</dbReference>
<protein>
    <submittedName>
        <fullName evidence="10">WD repeat protein, putative</fullName>
    </submittedName>
</protein>
<dbReference type="SUPFAM" id="SSF50978">
    <property type="entry name" value="WD40 repeat-like"/>
    <property type="match status" value="1"/>
</dbReference>
<keyword evidence="2" id="KW-0853">WD repeat</keyword>
<dbReference type="eggNOG" id="KOG2247">
    <property type="taxonomic scope" value="Eukaryota"/>
</dbReference>
<evidence type="ECO:0000256" key="6">
    <source>
        <dbReference type="ARBA" id="ARBA00023273"/>
    </source>
</evidence>
<dbReference type="GO" id="GO:0030991">
    <property type="term" value="C:intraciliary transport particle A"/>
    <property type="evidence" value="ECO:0000318"/>
    <property type="project" value="GO_Central"/>
</dbReference>
<keyword evidence="11" id="KW-1185">Reference proteome</keyword>
<keyword evidence="5" id="KW-0969">Cilium</keyword>
<evidence type="ECO:0000259" key="8">
    <source>
        <dbReference type="Pfam" id="PF23389"/>
    </source>
</evidence>
<comment type="subcellular location">
    <subcellularLocation>
        <location evidence="1">Cell projection</location>
        <location evidence="1">Cilium</location>
    </subcellularLocation>
</comment>
<name>A2DF35_TRIV3</name>
<dbReference type="InterPro" id="IPR036322">
    <property type="entry name" value="WD40_repeat_dom_sf"/>
</dbReference>
<dbReference type="Gene3D" id="1.25.40.470">
    <property type="match status" value="2"/>
</dbReference>
<dbReference type="GO" id="GO:0035721">
    <property type="term" value="P:intraciliary retrograde transport"/>
    <property type="evidence" value="ECO:0000318"/>
    <property type="project" value="GO_Central"/>
</dbReference>
<evidence type="ECO:0000313" key="11">
    <source>
        <dbReference type="Proteomes" id="UP000001542"/>
    </source>
</evidence>
<dbReference type="InterPro" id="IPR057855">
    <property type="entry name" value="Beta-prop_WDR19_1st"/>
</dbReference>
<sequence length="1290" mass="143659">MQLVFHIDPAELGPSSNPVMKWSRDSKYLACFGNNGNVFVFDRNGKKIMSVPIPNPKFLEWDSQSKNLVVSSSENTEICIINVQSVEISQVEAPFIPTWLQCSKRNSFLAVGSDKGKFWICDLNSHQSQNYQGTHDNAIVDGAWNSKSHLALCSLDQSISVSDVKGKVIARQDIGDTPIFPQFITVDSTLTLVFASANSPTLYFWEYVNGTAPQKLKFEQSLGKIIKCITLTNSLVYVQFSYGKFYLVNFDSEIVVQRHAFPSSVSSSDSIHTKALVGSGPSVKLINLDDPKNIIDEQIHFPNDVTGDVTSICLSSDGSLGSVATDDGVIMIYLVEVPILSASNGTICVYSQSLTSLAVYDMHKKTTKQINVDYQPQKLGICPKIAAAAFNNKCFFYDTKSCELISQTELSTTIDSIQVSETAYAVMMNGKFMLNYFDQSKRPFTFPDFDTNARVTAFCLTAPLLLLATDDGTVRIFNVRNQAFLDGYKHPNPIISIRANGSETRFIFIDSAHGIFIFNPIKRTTLEVATSTDGKQIDASTALFDMLDRSVFAVFAPKIIAVYHITDHNVSGPELKQLCTAEISNLKSPLGIFDGTLIFLDSQSTEQTFVMPSHNNIGRDTPESVRQLLTIHRHRKALQVALKIGDKSLIKEVADSALSSLAIEIAADAYACCGDACNYSILNPIKKKEEYSFLRGYVSMLNKDFNGAQKSFLESSRPEMALDMRSALLQFDSALQLAEKFDPSRIPQLSYESGRQNELTGNYSQAIQQYKAALTTPELKKESRSGIIRCMILAGKVEQGMKQLEKTKDTNLVTECARILERLSAFSQAAQLYSQVSQFNFAAQCYVRANDLNSAANLVPKVDDSKVLVSIGKQLERAGQLEAATTAFERANDWESLVRVLLKVNLDRATAIARAHPTADACRAVAEHCIQLGNFRYAIEFLIIAGRNEDAFRIAELHQKMDELADLIGDNGTKQQYDALATYFSARNDNISAAKFYAKSGDPERAMNCYMADGSPEALDGALDLAEKVENKTIRDMLLDYLSANVQSKDLRYLLRMFIIMKQFNEAAVTAMRIADDKRERGEYRQSRDILFDIYCQLEKHNQQISSEMKQSLMIIHSYLLIKPMKEYDRTIAAFLLRRVSKFASKFPQHAANILASTVVECSRAGYKKSAYEAATKLISPEYEGKINPDLMKKIVQTVRHKNTSEEAEPTTPCPVCGADIPISELYCASCKTNIPYDVITGMHMTKNDWCQCPNCKFPSSHKLMCEIKTCQICGTHVETPELIQNPRIV</sequence>
<dbReference type="InterPro" id="IPR011990">
    <property type="entry name" value="TPR-like_helical_dom_sf"/>
</dbReference>
<dbReference type="Proteomes" id="UP000001542">
    <property type="component" value="Unassembled WGS sequence"/>
</dbReference>
<dbReference type="InterPro" id="IPR040379">
    <property type="entry name" value="WDR19/dyf-2"/>
</dbReference>
<dbReference type="SUPFAM" id="SSF48452">
    <property type="entry name" value="TPR-like"/>
    <property type="match status" value="1"/>
</dbReference>
<dbReference type="SUPFAM" id="SSF50998">
    <property type="entry name" value="Quinoprotein alcohol dehydrogenase-like"/>
    <property type="match status" value="1"/>
</dbReference>
<evidence type="ECO:0000256" key="1">
    <source>
        <dbReference type="ARBA" id="ARBA00004138"/>
    </source>
</evidence>
<dbReference type="VEuPathDB" id="TrichDB:TVAG_172840"/>
<dbReference type="SMR" id="A2DF35"/>
<evidence type="ECO:0000259" key="7">
    <source>
        <dbReference type="Pfam" id="PF15911"/>
    </source>
</evidence>
<dbReference type="KEGG" id="tva:5466574"/>
<evidence type="ECO:0000256" key="4">
    <source>
        <dbReference type="ARBA" id="ARBA00022803"/>
    </source>
</evidence>
<evidence type="ECO:0000256" key="2">
    <source>
        <dbReference type="ARBA" id="ARBA00022574"/>
    </source>
</evidence>
<dbReference type="GO" id="GO:0060271">
    <property type="term" value="P:cilium assembly"/>
    <property type="evidence" value="ECO:0000318"/>
    <property type="project" value="GO_Central"/>
</dbReference>
<keyword evidence="3" id="KW-0677">Repeat</keyword>
<dbReference type="VEuPathDB" id="TrichDB:TVAGG3_0531820"/>
<dbReference type="RefSeq" id="XP_001582013.1">
    <property type="nucleotide sequence ID" value="XM_001581963.1"/>
</dbReference>
<dbReference type="InterPro" id="IPR039468">
    <property type="entry name" value="WDR19_WD40_rpt"/>
</dbReference>
<dbReference type="Pfam" id="PF15911">
    <property type="entry name" value="Beta-prop_WDR19_2nd"/>
    <property type="match status" value="1"/>
</dbReference>
<evidence type="ECO:0000259" key="9">
    <source>
        <dbReference type="Pfam" id="PF24762"/>
    </source>
</evidence>
<dbReference type="Pfam" id="PF24762">
    <property type="entry name" value="TPR_IF140-IFT172"/>
    <property type="match status" value="1"/>
</dbReference>
<dbReference type="OrthoDB" id="10250638at2759"/>
<evidence type="ECO:0000256" key="5">
    <source>
        <dbReference type="ARBA" id="ARBA00023069"/>
    </source>
</evidence>
<proteinExistence type="predicted"/>
<evidence type="ECO:0000313" key="10">
    <source>
        <dbReference type="EMBL" id="EAY21027.1"/>
    </source>
</evidence>
<reference evidence="10" key="1">
    <citation type="submission" date="2006-10" db="EMBL/GenBank/DDBJ databases">
        <authorList>
            <person name="Amadeo P."/>
            <person name="Zhao Q."/>
            <person name="Wortman J."/>
            <person name="Fraser-Liggett C."/>
            <person name="Carlton J."/>
        </authorList>
    </citation>
    <scope>NUCLEOTIDE SEQUENCE</scope>
    <source>
        <strain evidence="10">G3</strain>
    </source>
</reference>
<evidence type="ECO:0000256" key="3">
    <source>
        <dbReference type="ARBA" id="ARBA00022737"/>
    </source>
</evidence>
<gene>
    <name evidence="10" type="ORF">TVAG_172840</name>
</gene>
<feature type="domain" description="WDR19 WD40 repeat" evidence="7">
    <location>
        <begin position="349"/>
        <end position="614"/>
    </location>
</feature>
<dbReference type="InterPro" id="IPR015943">
    <property type="entry name" value="WD40/YVTN_repeat-like_dom_sf"/>
</dbReference>
<dbReference type="SMART" id="SM00320">
    <property type="entry name" value="WD40"/>
    <property type="match status" value="4"/>
</dbReference>
<dbReference type="OMA" id="NDMLTHT"/>
<dbReference type="STRING" id="5722.A2DF35"/>
<reference evidence="10" key="2">
    <citation type="journal article" date="2007" name="Science">
        <title>Draft genome sequence of the sexually transmitted pathogen Trichomonas vaginalis.</title>
        <authorList>
            <person name="Carlton J.M."/>
            <person name="Hirt R.P."/>
            <person name="Silva J.C."/>
            <person name="Delcher A.L."/>
            <person name="Schatz M."/>
            <person name="Zhao Q."/>
            <person name="Wortman J.R."/>
            <person name="Bidwell S.L."/>
            <person name="Alsmark U.C.M."/>
            <person name="Besteiro S."/>
            <person name="Sicheritz-Ponten T."/>
            <person name="Noel C.J."/>
            <person name="Dacks J.B."/>
            <person name="Foster P.G."/>
            <person name="Simillion C."/>
            <person name="Van de Peer Y."/>
            <person name="Miranda-Saavedra D."/>
            <person name="Barton G.J."/>
            <person name="Westrop G.D."/>
            <person name="Mueller S."/>
            <person name="Dessi D."/>
            <person name="Fiori P.L."/>
            <person name="Ren Q."/>
            <person name="Paulsen I."/>
            <person name="Zhang H."/>
            <person name="Bastida-Corcuera F.D."/>
            <person name="Simoes-Barbosa A."/>
            <person name="Brown M.T."/>
            <person name="Hayes R.D."/>
            <person name="Mukherjee M."/>
            <person name="Okumura C.Y."/>
            <person name="Schneider R."/>
            <person name="Smith A.J."/>
            <person name="Vanacova S."/>
            <person name="Villalvazo M."/>
            <person name="Haas B.J."/>
            <person name="Pertea M."/>
            <person name="Feldblyum T.V."/>
            <person name="Utterback T.R."/>
            <person name="Shu C.L."/>
            <person name="Osoegawa K."/>
            <person name="de Jong P.J."/>
            <person name="Hrdy I."/>
            <person name="Horvathova L."/>
            <person name="Zubacova Z."/>
            <person name="Dolezal P."/>
            <person name="Malik S.B."/>
            <person name="Logsdon J.M. Jr."/>
            <person name="Henze K."/>
            <person name="Gupta A."/>
            <person name="Wang C.C."/>
            <person name="Dunne R.L."/>
            <person name="Upcroft J.A."/>
            <person name="Upcroft P."/>
            <person name="White O."/>
            <person name="Salzberg S.L."/>
            <person name="Tang P."/>
            <person name="Chiu C.-H."/>
            <person name="Lee Y.-S."/>
            <person name="Embley T.M."/>
            <person name="Coombs G.H."/>
            <person name="Mottram J.C."/>
            <person name="Tachezy J."/>
            <person name="Fraser-Liggett C.M."/>
            <person name="Johnson P.J."/>
        </authorList>
    </citation>
    <scope>NUCLEOTIDE SEQUENCE [LARGE SCALE GENOMIC DNA]</scope>
    <source>
        <strain evidence="10">G3</strain>
    </source>
</reference>
<dbReference type="PANTHER" id="PTHR14920:SF0">
    <property type="entry name" value="WD REPEAT DOMAIN 19"/>
    <property type="match status" value="1"/>
</dbReference>
<dbReference type="PANTHER" id="PTHR14920">
    <property type="entry name" value="OSMOTIC AVOIDANCE ABNORMAL PROTEIN 1/WD REPEAT MEMBRANE PROTEIN"/>
    <property type="match status" value="1"/>
</dbReference>
<keyword evidence="6" id="KW-0966">Cell projection</keyword>
<organism evidence="10 11">
    <name type="scientific">Trichomonas vaginalis (strain ATCC PRA-98 / G3)</name>
    <dbReference type="NCBI Taxonomy" id="412133"/>
    <lineage>
        <taxon>Eukaryota</taxon>
        <taxon>Metamonada</taxon>
        <taxon>Parabasalia</taxon>
        <taxon>Trichomonadida</taxon>
        <taxon>Trichomonadidae</taxon>
        <taxon>Trichomonas</taxon>
    </lineage>
</organism>
<dbReference type="InterPro" id="IPR001680">
    <property type="entry name" value="WD40_rpt"/>
</dbReference>
<keyword evidence="4" id="KW-0802">TPR repeat</keyword>
<dbReference type="EMBL" id="DS113193">
    <property type="protein sequence ID" value="EAY21027.1"/>
    <property type="molecule type" value="Genomic_DNA"/>
</dbReference>
<accession>A2DF35</accession>
<dbReference type="InterPro" id="IPR011047">
    <property type="entry name" value="Quinoprotein_ADH-like_sf"/>
</dbReference>
<dbReference type="GO" id="GO:0005929">
    <property type="term" value="C:cilium"/>
    <property type="evidence" value="ECO:0000318"/>
    <property type="project" value="GO_Central"/>
</dbReference>
<dbReference type="InParanoid" id="A2DF35"/>
<dbReference type="InterPro" id="IPR056168">
    <property type="entry name" value="TPR_IF140/IFT172/WDR19"/>
</dbReference>